<dbReference type="PANTHER" id="PTHR24123:SF33">
    <property type="entry name" value="PROTEIN HOS4"/>
    <property type="match status" value="1"/>
</dbReference>
<name>A0A382IB33_9ZZZZ</name>
<sequence>MKHLLITTIAAVVLVGCGKPQPPDISLFDAAGKGNLEAVKQHIAAGTDIDQTDPKPEGNNDSCLGISIAFGRSEVAIALIDAGADLSHKNKNGTTPLHIASFLCYPDITQALIDKGADKNARDNEGGTPLEGVLLPWDQAKGIYDFLNGVIYKPLGVPLDYNRIKSNRPKIVSILKSHG</sequence>
<dbReference type="SMART" id="SM00248">
    <property type="entry name" value="ANK"/>
    <property type="match status" value="2"/>
</dbReference>
<keyword evidence="2" id="KW-0040">ANK repeat</keyword>
<accession>A0A382IB33</accession>
<dbReference type="InterPro" id="IPR036770">
    <property type="entry name" value="Ankyrin_rpt-contain_sf"/>
</dbReference>
<evidence type="ECO:0000256" key="2">
    <source>
        <dbReference type="ARBA" id="ARBA00023043"/>
    </source>
</evidence>
<dbReference type="PROSITE" id="PS50297">
    <property type="entry name" value="ANK_REP_REGION"/>
    <property type="match status" value="1"/>
</dbReference>
<organism evidence="3">
    <name type="scientific">marine metagenome</name>
    <dbReference type="NCBI Taxonomy" id="408172"/>
    <lineage>
        <taxon>unclassified sequences</taxon>
        <taxon>metagenomes</taxon>
        <taxon>ecological metagenomes</taxon>
    </lineage>
</organism>
<evidence type="ECO:0000256" key="1">
    <source>
        <dbReference type="ARBA" id="ARBA00022737"/>
    </source>
</evidence>
<dbReference type="PROSITE" id="PS50088">
    <property type="entry name" value="ANK_REPEAT"/>
    <property type="match status" value="1"/>
</dbReference>
<dbReference type="InterPro" id="IPR002110">
    <property type="entry name" value="Ankyrin_rpt"/>
</dbReference>
<dbReference type="Gene3D" id="1.25.40.20">
    <property type="entry name" value="Ankyrin repeat-containing domain"/>
    <property type="match status" value="2"/>
</dbReference>
<dbReference type="Pfam" id="PF12796">
    <property type="entry name" value="Ank_2"/>
    <property type="match status" value="1"/>
</dbReference>
<evidence type="ECO:0000313" key="3">
    <source>
        <dbReference type="EMBL" id="SVB95931.1"/>
    </source>
</evidence>
<dbReference type="PROSITE" id="PS51257">
    <property type="entry name" value="PROKAR_LIPOPROTEIN"/>
    <property type="match status" value="1"/>
</dbReference>
<dbReference type="PANTHER" id="PTHR24123">
    <property type="entry name" value="ANKYRIN REPEAT-CONTAINING"/>
    <property type="match status" value="1"/>
</dbReference>
<reference evidence="3" key="1">
    <citation type="submission" date="2018-05" db="EMBL/GenBank/DDBJ databases">
        <authorList>
            <person name="Lanie J.A."/>
            <person name="Ng W.-L."/>
            <person name="Kazmierczak K.M."/>
            <person name="Andrzejewski T.M."/>
            <person name="Davidsen T.M."/>
            <person name="Wayne K.J."/>
            <person name="Tettelin H."/>
            <person name="Glass J.I."/>
            <person name="Rusch D."/>
            <person name="Podicherti R."/>
            <person name="Tsui H.-C.T."/>
            <person name="Winkler M.E."/>
        </authorList>
    </citation>
    <scope>NUCLEOTIDE SEQUENCE</scope>
</reference>
<dbReference type="AlphaFoldDB" id="A0A382IB33"/>
<dbReference type="EMBL" id="UINC01065846">
    <property type="protein sequence ID" value="SVB95931.1"/>
    <property type="molecule type" value="Genomic_DNA"/>
</dbReference>
<protein>
    <submittedName>
        <fullName evidence="3">Uncharacterized protein</fullName>
    </submittedName>
</protein>
<dbReference type="SUPFAM" id="SSF48403">
    <property type="entry name" value="Ankyrin repeat"/>
    <property type="match status" value="1"/>
</dbReference>
<proteinExistence type="predicted"/>
<keyword evidence="1" id="KW-0677">Repeat</keyword>
<gene>
    <name evidence="3" type="ORF">METZ01_LOCUS248785</name>
</gene>
<dbReference type="InterPro" id="IPR051165">
    <property type="entry name" value="Multifunctional_ANK_Repeat"/>
</dbReference>